<dbReference type="Pfam" id="PF01494">
    <property type="entry name" value="FAD_binding_3"/>
    <property type="match status" value="1"/>
</dbReference>
<dbReference type="PANTHER" id="PTHR13789">
    <property type="entry name" value="MONOOXYGENASE"/>
    <property type="match status" value="1"/>
</dbReference>
<name>R0IFV7_EXST2</name>
<dbReference type="AlphaFoldDB" id="R0IFV7"/>
<keyword evidence="5" id="KW-0503">Monooxygenase</keyword>
<keyword evidence="4" id="KW-0560">Oxidoreductase</keyword>
<dbReference type="RefSeq" id="XP_008028498.1">
    <property type="nucleotide sequence ID" value="XM_008030307.1"/>
</dbReference>
<dbReference type="eggNOG" id="KOG2614">
    <property type="taxonomic scope" value="Eukaryota"/>
</dbReference>
<dbReference type="Gene3D" id="3.50.50.60">
    <property type="entry name" value="FAD/NAD(P)-binding domain"/>
    <property type="match status" value="1"/>
</dbReference>
<dbReference type="SUPFAM" id="SSF51905">
    <property type="entry name" value="FAD/NAD(P)-binding domain"/>
    <property type="match status" value="1"/>
</dbReference>
<dbReference type="SUPFAM" id="SSF54373">
    <property type="entry name" value="FAD-linked reductases, C-terminal domain"/>
    <property type="match status" value="1"/>
</dbReference>
<keyword evidence="3" id="KW-0274">FAD</keyword>
<evidence type="ECO:0000313" key="8">
    <source>
        <dbReference type="Proteomes" id="UP000016935"/>
    </source>
</evidence>
<sequence>MGEDQTFRFIVVGAGFGGLACALELQRKGCEVHVVEKEKGLSETGDVIIITANGTTVIEKWPTVWEDLKETSSKMEALTLRDDAGKLLLIQPWDAEYNGHLSKAMHAEAIKQGIKFTFGVKVSEYWEDGSKAGIIVNGEKIAADAVVGADGVYNKARTYVTKTPDTPKRSGFAIYRSWFPLGRLLNDPLTHDLASPGKDATHVWIGSDAHAIVHINTSLRHIGAFITHKDTFTVEESWSYPGKVKDMLATVEGWDPVLRAIFSKIPEDVLIDFKLLWRDPVKKWVSDNKRIVIMGDAAHPHLPTSGSGAAQTLEDAGALAALRTTATQRLGWETRHRWHQTDWETVQKDPEFIKMPQPDWLYGSDAEAYSYENYDAVIEHLEKGVPFKNTNLPPGY</sequence>
<accession>R0IFV7</accession>
<dbReference type="PANTHER" id="PTHR13789:SF236">
    <property type="entry name" value="MONOOXYGENASE, PUTATIVE (AFU_ORTHOLOGUE AFUA_6G12060)-RELATED"/>
    <property type="match status" value="1"/>
</dbReference>
<evidence type="ECO:0000256" key="5">
    <source>
        <dbReference type="ARBA" id="ARBA00023033"/>
    </source>
</evidence>
<dbReference type="InterPro" id="IPR036188">
    <property type="entry name" value="FAD/NAD-bd_sf"/>
</dbReference>
<reference evidence="7 8" key="2">
    <citation type="journal article" date="2013" name="PLoS Genet.">
        <title>Comparative genome structure, secondary metabolite, and effector coding capacity across Cochliobolus pathogens.</title>
        <authorList>
            <person name="Condon B.J."/>
            <person name="Leng Y."/>
            <person name="Wu D."/>
            <person name="Bushley K.E."/>
            <person name="Ohm R.A."/>
            <person name="Otillar R."/>
            <person name="Martin J."/>
            <person name="Schackwitz W."/>
            <person name="Grimwood J."/>
            <person name="MohdZainudin N."/>
            <person name="Xue C."/>
            <person name="Wang R."/>
            <person name="Manning V.A."/>
            <person name="Dhillon B."/>
            <person name="Tu Z.J."/>
            <person name="Steffenson B.J."/>
            <person name="Salamov A."/>
            <person name="Sun H."/>
            <person name="Lowry S."/>
            <person name="LaButti K."/>
            <person name="Han J."/>
            <person name="Copeland A."/>
            <person name="Lindquist E."/>
            <person name="Barry K."/>
            <person name="Schmutz J."/>
            <person name="Baker S.E."/>
            <person name="Ciuffetti L.M."/>
            <person name="Grigoriev I.V."/>
            <person name="Zhong S."/>
            <person name="Turgeon B.G."/>
        </authorList>
    </citation>
    <scope>NUCLEOTIDE SEQUENCE [LARGE SCALE GENOMIC DNA]</scope>
    <source>
        <strain evidence="8">28A</strain>
    </source>
</reference>
<dbReference type="GO" id="GO:0004497">
    <property type="term" value="F:monooxygenase activity"/>
    <property type="evidence" value="ECO:0007669"/>
    <property type="project" value="UniProtKB-KW"/>
</dbReference>
<dbReference type="InterPro" id="IPR050493">
    <property type="entry name" value="FAD-dep_Monooxygenase_BioMet"/>
</dbReference>
<evidence type="ECO:0000256" key="3">
    <source>
        <dbReference type="ARBA" id="ARBA00022827"/>
    </source>
</evidence>
<keyword evidence="8" id="KW-1185">Reference proteome</keyword>
<comment type="similarity">
    <text evidence="1">Belongs to the paxM FAD-dependent monooxygenase family.</text>
</comment>
<proteinExistence type="inferred from homology"/>
<evidence type="ECO:0000256" key="1">
    <source>
        <dbReference type="ARBA" id="ARBA00007992"/>
    </source>
</evidence>
<evidence type="ECO:0000259" key="6">
    <source>
        <dbReference type="Pfam" id="PF01494"/>
    </source>
</evidence>
<dbReference type="HOGENOM" id="CLU_009665_19_1_1"/>
<evidence type="ECO:0000256" key="2">
    <source>
        <dbReference type="ARBA" id="ARBA00022630"/>
    </source>
</evidence>
<dbReference type="InterPro" id="IPR002938">
    <property type="entry name" value="FAD-bd"/>
</dbReference>
<keyword evidence="2" id="KW-0285">Flavoprotein</keyword>
<protein>
    <recommendedName>
        <fullName evidence="6">FAD-binding domain-containing protein</fullName>
    </recommendedName>
</protein>
<evidence type="ECO:0000313" key="7">
    <source>
        <dbReference type="EMBL" id="EOA84105.1"/>
    </source>
</evidence>
<dbReference type="PRINTS" id="PR00420">
    <property type="entry name" value="RNGMNOXGNASE"/>
</dbReference>
<dbReference type="GO" id="GO:0071949">
    <property type="term" value="F:FAD binding"/>
    <property type="evidence" value="ECO:0007669"/>
    <property type="project" value="InterPro"/>
</dbReference>
<dbReference type="STRING" id="671987.R0IFV7"/>
<feature type="domain" description="FAD-binding" evidence="6">
    <location>
        <begin position="10"/>
        <end position="320"/>
    </location>
</feature>
<dbReference type="EMBL" id="KB908814">
    <property type="protein sequence ID" value="EOA84105.1"/>
    <property type="molecule type" value="Genomic_DNA"/>
</dbReference>
<dbReference type="GeneID" id="19397512"/>
<reference evidence="7 8" key="1">
    <citation type="journal article" date="2012" name="PLoS Pathog.">
        <title>Diverse lifestyles and strategies of plant pathogenesis encoded in the genomes of eighteen Dothideomycetes fungi.</title>
        <authorList>
            <person name="Ohm R.A."/>
            <person name="Feau N."/>
            <person name="Henrissat B."/>
            <person name="Schoch C.L."/>
            <person name="Horwitz B.A."/>
            <person name="Barry K.W."/>
            <person name="Condon B.J."/>
            <person name="Copeland A.C."/>
            <person name="Dhillon B."/>
            <person name="Glaser F."/>
            <person name="Hesse C.N."/>
            <person name="Kosti I."/>
            <person name="LaButti K."/>
            <person name="Lindquist E.A."/>
            <person name="Lucas S."/>
            <person name="Salamov A.A."/>
            <person name="Bradshaw R.E."/>
            <person name="Ciuffetti L."/>
            <person name="Hamelin R.C."/>
            <person name="Kema G.H.J."/>
            <person name="Lawrence C."/>
            <person name="Scott J.A."/>
            <person name="Spatafora J.W."/>
            <person name="Turgeon B.G."/>
            <person name="de Wit P.J.G.M."/>
            <person name="Zhong S."/>
            <person name="Goodwin S.B."/>
            <person name="Grigoriev I.V."/>
        </authorList>
    </citation>
    <scope>NUCLEOTIDE SEQUENCE [LARGE SCALE GENOMIC DNA]</scope>
    <source>
        <strain evidence="8">28A</strain>
    </source>
</reference>
<dbReference type="Proteomes" id="UP000016935">
    <property type="component" value="Unassembled WGS sequence"/>
</dbReference>
<evidence type="ECO:0000256" key="4">
    <source>
        <dbReference type="ARBA" id="ARBA00023002"/>
    </source>
</evidence>
<dbReference type="OrthoDB" id="16820at2759"/>
<organism evidence="7 8">
    <name type="scientific">Exserohilum turcicum (strain 28A)</name>
    <name type="common">Northern leaf blight fungus</name>
    <name type="synonym">Setosphaeria turcica</name>
    <dbReference type="NCBI Taxonomy" id="671987"/>
    <lineage>
        <taxon>Eukaryota</taxon>
        <taxon>Fungi</taxon>
        <taxon>Dikarya</taxon>
        <taxon>Ascomycota</taxon>
        <taxon>Pezizomycotina</taxon>
        <taxon>Dothideomycetes</taxon>
        <taxon>Pleosporomycetidae</taxon>
        <taxon>Pleosporales</taxon>
        <taxon>Pleosporineae</taxon>
        <taxon>Pleosporaceae</taxon>
        <taxon>Exserohilum</taxon>
    </lineage>
</organism>
<gene>
    <name evidence="7" type="ORF">SETTUDRAFT_155399</name>
</gene>